<organism evidence="2 3">
    <name type="scientific">Aphanomyces euteiches</name>
    <dbReference type="NCBI Taxonomy" id="100861"/>
    <lineage>
        <taxon>Eukaryota</taxon>
        <taxon>Sar</taxon>
        <taxon>Stramenopiles</taxon>
        <taxon>Oomycota</taxon>
        <taxon>Saprolegniomycetes</taxon>
        <taxon>Saprolegniales</taxon>
        <taxon>Verrucalvaceae</taxon>
        <taxon>Aphanomyces</taxon>
    </lineage>
</organism>
<dbReference type="EMBL" id="VJMJ01000023">
    <property type="protein sequence ID" value="KAF0742846.1"/>
    <property type="molecule type" value="Genomic_DNA"/>
</dbReference>
<feature type="transmembrane region" description="Helical" evidence="1">
    <location>
        <begin position="344"/>
        <end position="364"/>
    </location>
</feature>
<keyword evidence="1" id="KW-0812">Transmembrane</keyword>
<accession>A0A6G0XQM7</accession>
<protein>
    <submittedName>
        <fullName evidence="2">Uncharacterized protein</fullName>
    </submittedName>
</protein>
<feature type="transmembrane region" description="Helical" evidence="1">
    <location>
        <begin position="21"/>
        <end position="40"/>
    </location>
</feature>
<comment type="caution">
    <text evidence="2">The sequence shown here is derived from an EMBL/GenBank/DDBJ whole genome shotgun (WGS) entry which is preliminary data.</text>
</comment>
<evidence type="ECO:0000256" key="1">
    <source>
        <dbReference type="SAM" id="Phobius"/>
    </source>
</evidence>
<proteinExistence type="predicted"/>
<feature type="transmembrane region" description="Helical" evidence="1">
    <location>
        <begin position="298"/>
        <end position="324"/>
    </location>
</feature>
<evidence type="ECO:0000313" key="3">
    <source>
        <dbReference type="Proteomes" id="UP000481153"/>
    </source>
</evidence>
<reference evidence="2 3" key="1">
    <citation type="submission" date="2019-07" db="EMBL/GenBank/DDBJ databases">
        <title>Genomics analysis of Aphanomyces spp. identifies a new class of oomycete effector associated with host adaptation.</title>
        <authorList>
            <person name="Gaulin E."/>
        </authorList>
    </citation>
    <scope>NUCLEOTIDE SEQUENCE [LARGE SCALE GENOMIC DNA]</scope>
    <source>
        <strain evidence="2 3">ATCC 201684</strain>
    </source>
</reference>
<name>A0A6G0XQM7_9STRA</name>
<dbReference type="VEuPathDB" id="FungiDB:AeMF1_016342"/>
<sequence length="502" mass="55885">MHIFVAQAKPRHVVDWHLRSVVVSALFLVNLALMPFVYYVSDPIVVSEAYTIPWKVLANDSTATAAMRDHVTQLLGPTAYYSNQGMVAFRAVYPLASASTNSCSLPAVSDLPGSIFYPSRVRDNLTGAMCALSPFHAAWNIHYMGFPVSMSMVWTTIEDGATTVYYIFSPINLSISWCVAMLFCRFAMSGYIVRRTWLDYYVHVQRLQTSSRDVTAVVVGEPTSLILANKWVILAFVADLTIHPTGMGAATVRLLYAKDAWAFCQGVVYFSRFVWFSYAAIWLGNEWTLRLPSISTSACAWTVTIVNLVLVRSIGAMNVAYVIFSSAFNLIDTDATLDVTICTVASYGLYFVIPFAMAFVADIAGSWHRKAATKPSASPSMPVSTQTSREWKQWILWRLYGFGRGPCSKPSAVGPLDRLLEVDQTYQRHPMLRQDCTDCFILDKTTGTMHQLCLASRIRRPDRVAPIKDDQKSGVEVVSRLRVASMGGMHTEEPLASWVSLQ</sequence>
<gene>
    <name evidence="2" type="ORF">Ae201684_002243</name>
</gene>
<keyword evidence="1" id="KW-0472">Membrane</keyword>
<feature type="transmembrane region" description="Helical" evidence="1">
    <location>
        <begin position="164"/>
        <end position="188"/>
    </location>
</feature>
<evidence type="ECO:0000313" key="2">
    <source>
        <dbReference type="EMBL" id="KAF0742846.1"/>
    </source>
</evidence>
<keyword evidence="1" id="KW-1133">Transmembrane helix</keyword>
<keyword evidence="3" id="KW-1185">Reference proteome</keyword>
<dbReference type="AlphaFoldDB" id="A0A6G0XQM7"/>
<dbReference type="Proteomes" id="UP000481153">
    <property type="component" value="Unassembled WGS sequence"/>
</dbReference>